<dbReference type="AlphaFoldDB" id="F0UHK6"/>
<proteinExistence type="predicted"/>
<evidence type="ECO:0000313" key="2">
    <source>
        <dbReference type="EMBL" id="EGC45417.1"/>
    </source>
</evidence>
<name>F0UHK6_AJEC8</name>
<feature type="transmembrane region" description="Helical" evidence="1">
    <location>
        <begin position="40"/>
        <end position="65"/>
    </location>
</feature>
<organism evidence="3">
    <name type="scientific">Ajellomyces capsulatus (strain H88)</name>
    <name type="common">Darling's disease fungus</name>
    <name type="synonym">Histoplasma capsulatum</name>
    <dbReference type="NCBI Taxonomy" id="544711"/>
    <lineage>
        <taxon>Eukaryota</taxon>
        <taxon>Fungi</taxon>
        <taxon>Dikarya</taxon>
        <taxon>Ascomycota</taxon>
        <taxon>Pezizomycotina</taxon>
        <taxon>Eurotiomycetes</taxon>
        <taxon>Eurotiomycetidae</taxon>
        <taxon>Onygenales</taxon>
        <taxon>Ajellomycetaceae</taxon>
        <taxon>Histoplasma</taxon>
    </lineage>
</organism>
<dbReference type="HOGENOM" id="CLU_1824751_0_0_1"/>
<keyword evidence="1" id="KW-0472">Membrane</keyword>
<gene>
    <name evidence="2" type="ORF">HCEG_04632</name>
</gene>
<dbReference type="VEuPathDB" id="FungiDB:I7I53_04156"/>
<sequence length="141" mass="15792">MATQISAVELHERDTRLRIIGNGPPNAFPSGFKRPDFWKLMNTIIVLLIVALLLARILGCVTIVLETPLSFGWPPTVPQLLFVVFITGDSQAKKCVSKNGQFARVWEFATFWSRRLPALNDHSCLENSGNQFCQYQGLESA</sequence>
<evidence type="ECO:0000313" key="3">
    <source>
        <dbReference type="Proteomes" id="UP000008142"/>
    </source>
</evidence>
<accession>F0UHK6</accession>
<protein>
    <submittedName>
        <fullName evidence="2">Predicted protein</fullName>
    </submittedName>
</protein>
<reference evidence="3" key="1">
    <citation type="submission" date="2008-07" db="EMBL/GenBank/DDBJ databases">
        <title>Annotation of Ajellomyces capsulatus strain H88.</title>
        <authorList>
            <person name="Champion M."/>
            <person name="Cuomo C."/>
            <person name="Ma L.-J."/>
            <person name="Henn M.R."/>
            <person name="Sil A."/>
            <person name="Goldman B."/>
            <person name="Young S.K."/>
            <person name="Kodira C.D."/>
            <person name="Zeng Q."/>
            <person name="Koehrsen M."/>
            <person name="Alvarado L."/>
            <person name="Berlin A."/>
            <person name="Borenstein D."/>
            <person name="Chen Z."/>
            <person name="Engels R."/>
            <person name="Freedman E."/>
            <person name="Gellesch M."/>
            <person name="Goldberg J."/>
            <person name="Griggs A."/>
            <person name="Gujja S."/>
            <person name="Heiman D."/>
            <person name="Hepburn T."/>
            <person name="Howarth C."/>
            <person name="Jen D."/>
            <person name="Larson L."/>
            <person name="Lewis B."/>
            <person name="Mehta T."/>
            <person name="Park D."/>
            <person name="Pearson M."/>
            <person name="Roberts A."/>
            <person name="Saif S."/>
            <person name="Shea T."/>
            <person name="Shenoy N."/>
            <person name="Sisk P."/>
            <person name="Stolte C."/>
            <person name="Sykes S."/>
            <person name="Walk T."/>
            <person name="White J."/>
            <person name="Yandava C."/>
            <person name="Klein B."/>
            <person name="McEwen J.G."/>
            <person name="Puccia R."/>
            <person name="Goldman G.H."/>
            <person name="Felipe M.S."/>
            <person name="Nino-Vega G."/>
            <person name="San-Blas G."/>
            <person name="Taylor J."/>
            <person name="Mendoza L."/>
            <person name="Galagan J."/>
            <person name="Nusbaum C."/>
            <person name="Birren B."/>
        </authorList>
    </citation>
    <scope>NUCLEOTIDE SEQUENCE [LARGE SCALE GENOMIC DNA]</scope>
    <source>
        <strain evidence="3">H88</strain>
    </source>
</reference>
<evidence type="ECO:0000256" key="1">
    <source>
        <dbReference type="SAM" id="Phobius"/>
    </source>
</evidence>
<dbReference type="Proteomes" id="UP000008142">
    <property type="component" value="Unassembled WGS sequence"/>
</dbReference>
<keyword evidence="1" id="KW-1133">Transmembrane helix</keyword>
<keyword evidence="1" id="KW-0812">Transmembrane</keyword>
<dbReference type="EMBL" id="DS990639">
    <property type="protein sequence ID" value="EGC45417.1"/>
    <property type="molecule type" value="Genomic_DNA"/>
</dbReference>